<reference evidence="1 2" key="1">
    <citation type="submission" date="2018-06" db="EMBL/GenBank/DDBJ databases">
        <title>Comparative genomics of Brasilonema spp. strains.</title>
        <authorList>
            <person name="Alvarenga D.O."/>
            <person name="Fiore M.F."/>
            <person name="Varani A.M."/>
        </authorList>
    </citation>
    <scope>NUCLEOTIDE SEQUENCE [LARGE SCALE GENOMIC DNA]</scope>
    <source>
        <strain evidence="1 2">SPC951</strain>
    </source>
</reference>
<dbReference type="InterPro" id="IPR001680">
    <property type="entry name" value="WD40_rpt"/>
</dbReference>
<proteinExistence type="predicted"/>
<name>A0ABX1P2W9_9CYAN</name>
<accession>A0ABX1P2W9</accession>
<dbReference type="SUPFAM" id="SSF50960">
    <property type="entry name" value="TolB, C-terminal domain"/>
    <property type="match status" value="1"/>
</dbReference>
<dbReference type="Proteomes" id="UP000718564">
    <property type="component" value="Unassembled WGS sequence"/>
</dbReference>
<protein>
    <submittedName>
        <fullName evidence="1">Uncharacterized protein</fullName>
    </submittedName>
</protein>
<keyword evidence="2" id="KW-1185">Reference proteome</keyword>
<comment type="caution">
    <text evidence="1">The sequence shown here is derived from an EMBL/GenBank/DDBJ whole genome shotgun (WGS) entry which is preliminary data.</text>
</comment>
<evidence type="ECO:0000313" key="2">
    <source>
        <dbReference type="Proteomes" id="UP000718564"/>
    </source>
</evidence>
<organism evidence="1 2">
    <name type="scientific">Brasilonema bromeliae SPC951</name>
    <dbReference type="NCBI Taxonomy" id="385972"/>
    <lineage>
        <taxon>Bacteria</taxon>
        <taxon>Bacillati</taxon>
        <taxon>Cyanobacteriota</taxon>
        <taxon>Cyanophyceae</taxon>
        <taxon>Nostocales</taxon>
        <taxon>Scytonemataceae</taxon>
        <taxon>Brasilonema</taxon>
        <taxon>Bromeliae group (in: Brasilonema)</taxon>
    </lineage>
</organism>
<dbReference type="Pfam" id="PF00400">
    <property type="entry name" value="WD40"/>
    <property type="match status" value="2"/>
</dbReference>
<evidence type="ECO:0000313" key="1">
    <source>
        <dbReference type="EMBL" id="NMG18685.1"/>
    </source>
</evidence>
<dbReference type="InterPro" id="IPR015943">
    <property type="entry name" value="WD40/YVTN_repeat-like_dom_sf"/>
</dbReference>
<gene>
    <name evidence="1" type="ORF">DP116_04160</name>
</gene>
<sequence>MVTIGQELPSIIHKVFLSNFSGKSTVLSHDTSKVRTHINFNADGSLIATASYANVVLWDLQGRQLMEFKAYEDEIKSISFSANGSKLAVSCHWQGR</sequence>
<dbReference type="EMBL" id="QMEB01000018">
    <property type="protein sequence ID" value="NMG18685.1"/>
    <property type="molecule type" value="Genomic_DNA"/>
</dbReference>
<dbReference type="Gene3D" id="2.130.10.10">
    <property type="entry name" value="YVTN repeat-like/Quinoprotein amine dehydrogenase"/>
    <property type="match status" value="1"/>
</dbReference>